<proteinExistence type="predicted"/>
<organism evidence="1 2">
    <name type="scientific">Fusarium oxysporum f. sp. cepae</name>
    <dbReference type="NCBI Taxonomy" id="396571"/>
    <lineage>
        <taxon>Eukaryota</taxon>
        <taxon>Fungi</taxon>
        <taxon>Dikarya</taxon>
        <taxon>Ascomycota</taxon>
        <taxon>Pezizomycotina</taxon>
        <taxon>Sordariomycetes</taxon>
        <taxon>Hypocreomycetidae</taxon>
        <taxon>Hypocreales</taxon>
        <taxon>Nectriaceae</taxon>
        <taxon>Fusarium</taxon>
        <taxon>Fusarium oxysporum species complex</taxon>
    </lineage>
</organism>
<dbReference type="EMBL" id="MRCU01000010">
    <property type="protein sequence ID" value="RKK10878.1"/>
    <property type="molecule type" value="Genomic_DNA"/>
</dbReference>
<evidence type="ECO:0000313" key="1">
    <source>
        <dbReference type="EMBL" id="RKK10878.1"/>
    </source>
</evidence>
<dbReference type="AlphaFoldDB" id="A0A3L6N0S4"/>
<accession>A0A3L6N0S4</accession>
<evidence type="ECO:0000313" key="2">
    <source>
        <dbReference type="Proteomes" id="UP000270866"/>
    </source>
</evidence>
<sequence length="247" mass="27766">MIEPKKTCKYLGLIIDTSLTWKQHIDEIQRKVTKTVNAFSSLGGSTWGVTMREMRKIYEGVAVPQMMYAFSAWSNANWRTRDKSYTGRTLSELQSLRARASRVISGAYKTTSIPALDVETYLQPVEQQNFKHNVDTLGRVGLAEHQRMEEDARRNKTSPRRAIEQPSEITKGRISGHKSKSHPTLYLQGGQGRQSFIETNTEEAQLRHEQITQDEPDAIHIYTDGSGIGGRIGTAAVCTTTQETMSS</sequence>
<comment type="caution">
    <text evidence="1">The sequence shown here is derived from an EMBL/GenBank/DDBJ whole genome shotgun (WGS) entry which is preliminary data.</text>
</comment>
<reference evidence="1 2" key="1">
    <citation type="journal article" date="2018" name="Sci. Rep.">
        <title>Characterisation of pathogen-specific regions and novel effector candidates in Fusarium oxysporum f. sp. cepae.</title>
        <authorList>
            <person name="Armitage A.D."/>
            <person name="Taylor A."/>
            <person name="Sobczyk M.K."/>
            <person name="Baxter L."/>
            <person name="Greenfield B.P."/>
            <person name="Bates H.J."/>
            <person name="Wilson F."/>
            <person name="Jackson A.C."/>
            <person name="Ott S."/>
            <person name="Harrison R.J."/>
            <person name="Clarkson J.P."/>
        </authorList>
    </citation>
    <scope>NUCLEOTIDE SEQUENCE [LARGE SCALE GENOMIC DNA]</scope>
    <source>
        <strain evidence="1 2">FoC_Fus2</strain>
    </source>
</reference>
<gene>
    <name evidence="1" type="ORF">BFJ65_g14873</name>
</gene>
<dbReference type="Proteomes" id="UP000270866">
    <property type="component" value="Unassembled WGS sequence"/>
</dbReference>
<evidence type="ECO:0008006" key="3">
    <source>
        <dbReference type="Google" id="ProtNLM"/>
    </source>
</evidence>
<name>A0A3L6N0S4_FUSOX</name>
<protein>
    <recommendedName>
        <fullName evidence="3">RNase H type-1 domain-containing protein</fullName>
    </recommendedName>
</protein>